<dbReference type="Proteomes" id="UP000244077">
    <property type="component" value="Unassembled WGS sequence"/>
</dbReference>
<reference evidence="1 2" key="1">
    <citation type="submission" date="2018-04" db="EMBL/GenBank/DDBJ databases">
        <title>Genomic Encyclopedia of Archaeal and Bacterial Type Strains, Phase II (KMG-II): from individual species to whole genera.</title>
        <authorList>
            <person name="Goeker M."/>
        </authorList>
    </citation>
    <scope>NUCLEOTIDE SEQUENCE [LARGE SCALE GENOMIC DNA]</scope>
    <source>
        <strain evidence="1 2">DSM 100434</strain>
    </source>
</reference>
<name>A0A2T5HLX2_9RHOB</name>
<dbReference type="PROSITE" id="PS51257">
    <property type="entry name" value="PROKAR_LIPOPROTEIN"/>
    <property type="match status" value="1"/>
</dbReference>
<dbReference type="RefSeq" id="WP_211309171.1">
    <property type="nucleotide sequence ID" value="NZ_QAOH01000006.1"/>
</dbReference>
<dbReference type="AlphaFoldDB" id="A0A2T5HLX2"/>
<keyword evidence="2" id="KW-1185">Reference proteome</keyword>
<evidence type="ECO:0008006" key="3">
    <source>
        <dbReference type="Google" id="ProtNLM"/>
    </source>
</evidence>
<gene>
    <name evidence="1" type="ORF">C8N42_10661</name>
</gene>
<proteinExistence type="predicted"/>
<dbReference type="EMBL" id="QAOH01000006">
    <property type="protein sequence ID" value="PTQ72552.1"/>
    <property type="molecule type" value="Genomic_DNA"/>
</dbReference>
<accession>A0A2T5HLX2</accession>
<evidence type="ECO:0000313" key="1">
    <source>
        <dbReference type="EMBL" id="PTQ72552.1"/>
    </source>
</evidence>
<comment type="caution">
    <text evidence="1">The sequence shown here is derived from an EMBL/GenBank/DDBJ whole genome shotgun (WGS) entry which is preliminary data.</text>
</comment>
<sequence>MGHRATHMAGFGLMLTGLSACGQTCCTAPVPDVSRAAQATDFLGVQTRLLDGDLVNFFVSAQGDGAKDSVVAYADCAAAQYALIRGYGFARHVRTNVAQEGGIWRADAVYTISPALPDGLRQLDAEVVVANCRDNGIPTV</sequence>
<organism evidence="1 2">
    <name type="scientific">Celeribacter persicus</name>
    <dbReference type="NCBI Taxonomy" id="1651082"/>
    <lineage>
        <taxon>Bacteria</taxon>
        <taxon>Pseudomonadati</taxon>
        <taxon>Pseudomonadota</taxon>
        <taxon>Alphaproteobacteria</taxon>
        <taxon>Rhodobacterales</taxon>
        <taxon>Roseobacteraceae</taxon>
        <taxon>Celeribacter</taxon>
    </lineage>
</organism>
<protein>
    <recommendedName>
        <fullName evidence="3">Lipoprotein</fullName>
    </recommendedName>
</protein>
<evidence type="ECO:0000313" key="2">
    <source>
        <dbReference type="Proteomes" id="UP000244077"/>
    </source>
</evidence>